<feature type="binding site" evidence="2">
    <location>
        <position position="38"/>
    </location>
    <ligand>
        <name>Fe cation</name>
        <dbReference type="ChEBI" id="CHEBI:24875"/>
        <label>1</label>
    </ligand>
</feature>
<dbReference type="eggNOG" id="COG1692">
    <property type="taxonomic scope" value="Bacteria"/>
</dbReference>
<evidence type="ECO:0000256" key="1">
    <source>
        <dbReference type="PIRSR" id="PIRSR004789-50"/>
    </source>
</evidence>
<dbReference type="NCBIfam" id="TIGR00282">
    <property type="entry name" value="TIGR00282 family metallophosphoesterase"/>
    <property type="match status" value="1"/>
</dbReference>
<dbReference type="SUPFAM" id="SSF56300">
    <property type="entry name" value="Metallo-dependent phosphatases"/>
    <property type="match status" value="1"/>
</dbReference>
<proteinExistence type="predicted"/>
<dbReference type="InterPro" id="IPR005235">
    <property type="entry name" value="YmdB-like"/>
</dbReference>
<evidence type="ECO:0000256" key="2">
    <source>
        <dbReference type="PIRSR" id="PIRSR004789-51"/>
    </source>
</evidence>
<dbReference type="PIRSF" id="PIRSF004789">
    <property type="entry name" value="DR1281"/>
    <property type="match status" value="1"/>
</dbReference>
<keyword evidence="4" id="KW-1185">Reference proteome</keyword>
<feature type="binding site" evidence="2">
    <location>
        <position position="39"/>
    </location>
    <ligand>
        <name>Fe cation</name>
        <dbReference type="ChEBI" id="CHEBI:24875"/>
        <label>1</label>
    </ligand>
</feature>
<dbReference type="HOGENOM" id="CLU_068238_0_0_0"/>
<protein>
    <submittedName>
        <fullName evidence="3">Metallophosphoesterase, MG_246/BB_0505 family</fullName>
    </submittedName>
</protein>
<feature type="binding site" evidence="2">
    <location>
        <position position="173"/>
    </location>
    <ligand>
        <name>Fe cation</name>
        <dbReference type="ChEBI" id="CHEBI:24875"/>
        <label>1</label>
    </ligand>
</feature>
<evidence type="ECO:0000313" key="3">
    <source>
        <dbReference type="EMBL" id="AFZ68760.1"/>
    </source>
</evidence>
<dbReference type="OrthoDB" id="9801109at2"/>
<feature type="binding site" evidence="2">
    <location>
        <position position="66"/>
    </location>
    <ligand>
        <name>Fe cation</name>
        <dbReference type="ChEBI" id="CHEBI:24875"/>
        <label>2</label>
    </ligand>
</feature>
<dbReference type="Proteomes" id="UP000010467">
    <property type="component" value="Chromosome"/>
</dbReference>
<accession>L0A6U7</accession>
<dbReference type="STRING" id="937777.Deipe_3320"/>
<dbReference type="GO" id="GO:0046872">
    <property type="term" value="F:metal ion binding"/>
    <property type="evidence" value="ECO:0007669"/>
    <property type="project" value="UniProtKB-KW"/>
</dbReference>
<dbReference type="Pfam" id="PF13277">
    <property type="entry name" value="YmdB"/>
    <property type="match status" value="1"/>
</dbReference>
<dbReference type="PATRIC" id="fig|937777.3.peg.3335"/>
<evidence type="ECO:0000313" key="4">
    <source>
        <dbReference type="Proteomes" id="UP000010467"/>
    </source>
</evidence>
<reference evidence="4" key="1">
    <citation type="submission" date="2012-03" db="EMBL/GenBank/DDBJ databases">
        <title>Complete sequence of chromosome of Deinococcus peraridilitoris DSM 19664.</title>
        <authorList>
            <person name="Lucas S."/>
            <person name="Copeland A."/>
            <person name="Lapidus A."/>
            <person name="Glavina del Rio T."/>
            <person name="Dalin E."/>
            <person name="Tice H."/>
            <person name="Bruce D."/>
            <person name="Goodwin L."/>
            <person name="Pitluck S."/>
            <person name="Peters L."/>
            <person name="Mikhailova N."/>
            <person name="Lu M."/>
            <person name="Kyrpides N."/>
            <person name="Mavromatis K."/>
            <person name="Ivanova N."/>
            <person name="Brettin T."/>
            <person name="Detter J.C."/>
            <person name="Han C."/>
            <person name="Larimer F."/>
            <person name="Land M."/>
            <person name="Hauser L."/>
            <person name="Markowitz V."/>
            <person name="Cheng J.-F."/>
            <person name="Hugenholtz P."/>
            <person name="Woyke T."/>
            <person name="Wu D."/>
            <person name="Pukall R."/>
            <person name="Steenblock K."/>
            <person name="Brambilla E."/>
            <person name="Klenk H.-P."/>
            <person name="Eisen J.A."/>
        </authorList>
    </citation>
    <scope>NUCLEOTIDE SEQUENCE [LARGE SCALE GENOMIC DNA]</scope>
    <source>
        <strain evidence="4">DSM 19664 / LMG 22246 / CIP 109416 / KR-200</strain>
    </source>
</reference>
<dbReference type="AlphaFoldDB" id="L0A6U7"/>
<feature type="binding site" evidence="2">
    <location>
        <position position="9"/>
    </location>
    <ligand>
        <name>Fe cation</name>
        <dbReference type="ChEBI" id="CHEBI:24875"/>
        <label>1</label>
    </ligand>
</feature>
<gene>
    <name evidence="3" type="ordered locus">Deipe_3320</name>
</gene>
<dbReference type="CDD" id="cd07382">
    <property type="entry name" value="MPP_DR1281"/>
    <property type="match status" value="1"/>
</dbReference>
<feature type="binding site" evidence="2">
    <location>
        <position position="171"/>
    </location>
    <ligand>
        <name>Fe cation</name>
        <dbReference type="ChEBI" id="CHEBI:24875"/>
        <label>2</label>
    </ligand>
</feature>
<dbReference type="PANTHER" id="PTHR36303:SF1">
    <property type="entry name" value="2',3'-CYCLIC-NUCLEOTIDE 2'-PHOSPHODIESTERASE"/>
    <property type="match status" value="1"/>
</dbReference>
<keyword evidence="2" id="KW-0479">Metal-binding</keyword>
<dbReference type="InterPro" id="IPR029052">
    <property type="entry name" value="Metallo-depent_PP-like"/>
</dbReference>
<name>L0A6U7_DEIPD</name>
<dbReference type="PANTHER" id="PTHR36303">
    <property type="entry name" value="2',3'-CYCLIC-NUCLEOTIDE 2'-PHOSPHODIESTERASE"/>
    <property type="match status" value="1"/>
</dbReference>
<dbReference type="KEGG" id="dpd:Deipe_3320"/>
<feature type="binding site" evidence="2">
    <location>
        <position position="146"/>
    </location>
    <ligand>
        <name>Fe cation</name>
        <dbReference type="ChEBI" id="CHEBI:24875"/>
        <label>2</label>
    </ligand>
</feature>
<dbReference type="EMBL" id="CP003382">
    <property type="protein sequence ID" value="AFZ68760.1"/>
    <property type="molecule type" value="Genomic_DNA"/>
</dbReference>
<dbReference type="GO" id="GO:0004113">
    <property type="term" value="F:2',3'-cyclic-nucleotide 3'-phosphodiesterase activity"/>
    <property type="evidence" value="ECO:0007669"/>
    <property type="project" value="TreeGrafter"/>
</dbReference>
<organism evidence="3 4">
    <name type="scientific">Deinococcus peraridilitoris (strain DSM 19664 / LMG 22246 / CIP 109416 / KR-200)</name>
    <dbReference type="NCBI Taxonomy" id="937777"/>
    <lineage>
        <taxon>Bacteria</taxon>
        <taxon>Thermotogati</taxon>
        <taxon>Deinococcota</taxon>
        <taxon>Deinococci</taxon>
        <taxon>Deinococcales</taxon>
        <taxon>Deinococcaceae</taxon>
        <taxon>Deinococcus</taxon>
    </lineage>
</organism>
<dbReference type="RefSeq" id="WP_015237058.1">
    <property type="nucleotide sequence ID" value="NC_019793.1"/>
</dbReference>
<dbReference type="Gene3D" id="3.60.21.10">
    <property type="match status" value="1"/>
</dbReference>
<sequence length="266" mass="28898">MLRLLFIGDVYGKPGRRVLQNHLPTVRGRFDFIIANGENSAGGFGLNRESAALMFDAGVNCITLGNHTWGNKEIYSLLDDPRIIRPLNYPLGAAGVGWSTFQVNGERLTVMNAMGRTYMEALDDPFLGTNALLERGELGNVFVDFHAEATSEKAAFAYYLDGRVAAVIGTHTHVATADTRILPQGTGFQTDAGMTGPLDSIIGADTEGPIARFVTRLPHRFGVAEGRAQLNAVALTIEHGKTLSIERYRYTEGDDRPQAGQQEALT</sequence>
<feature type="active site" description="Proton donor" evidence="1">
    <location>
        <position position="67"/>
    </location>
</feature>
<feature type="binding site" evidence="2">
    <location>
        <position position="38"/>
    </location>
    <ligand>
        <name>Fe cation</name>
        <dbReference type="ChEBI" id="CHEBI:24875"/>
        <label>2</label>
    </ligand>
</feature>